<dbReference type="EMBL" id="CAJGYO010000018">
    <property type="protein sequence ID" value="CAD6335897.1"/>
    <property type="molecule type" value="Genomic_DNA"/>
</dbReference>
<dbReference type="InterPro" id="IPR044968">
    <property type="entry name" value="PRD1"/>
</dbReference>
<evidence type="ECO:0008006" key="4">
    <source>
        <dbReference type="Google" id="ProtNLM"/>
    </source>
</evidence>
<proteinExistence type="predicted"/>
<dbReference type="PANTHER" id="PTHR36379">
    <property type="entry name" value="PROTEIN PRD1"/>
    <property type="match status" value="1"/>
</dbReference>
<comment type="caution">
    <text evidence="2">The sequence shown here is derived from an EMBL/GenBank/DDBJ whole genome shotgun (WGS) entry which is preliminary data.</text>
</comment>
<sequence length="1340" mass="147565">MESDGDTSPPRSPTPAPPRACGAGHPASHSLPTSAGGRVCLSCAAALLSSAGAASTPSHHVAHALANLSLALADPAFLRPLRAAHPRLLAAPLAEALEGAADRRDAALAAQACDVAADLAAVVGAPADSELVARLARVLSSGSLVKHLHTLHCLGLLLNSTKDAAAYIGDKCSLFLNLVNDLRLPSDEIRGEIFFVLYKLAILNATPWDNICEIEDLDLLAIGRSLLQLSLEVLLKTQNDAVRLNCVALLLTLAKKEPFDHLLISIQSSNNCIEAESMQTDYMSLNASLVLFAEAVKGSLLSTNLEVQTGTLDLIFHFLSSDANICALLQTLIDENVADYIFEVLRLSGNNDLLVISSIRVLLLFARLEEKFKEKLAIGFSTLLPVLHYVAEIPFHPVQSHVLRLVWICMVNCSGILSLPQEEQIACTLTAILRRNVNGELDMSSETFILVCSILIEILKSPHAHDIEKLPSFIEEASKYAISSTLSHECDSMILIPHSLLLLKEALIFCLEGSKYSIASTKDLEDSIMGTCGTILLQWLQSAVVDSNDEETLAEILQIFQIILSRASDKKPLKFPELLASSSWFSLSFGFMGLFPTDHVKSVVYLVTSSIVDRVLGCNYGETIRDAHIYLPSDPTEMMYLLGQCSTEDFNLASCQCAILSILYACSFYNERLCASNQILASVEQYILLNGGNFPYEINGSIMLTLLVHLYAFVRGISYSCSIPHSPEAENTLFHLIIHKDWDLLVIRVHSVAIKWLFQKQEIMEPLAFQMLKFCKTFCEDETVMLSNSSQLVDIQMISELVLSGETTISSLLVSLLDQMVKEGTEDEVFSVVSVIAEILMISPRSSDQFISCGIVGSFHGIYCLPYSSRSRTVCSYLIFNILRSASASTFDQEDEWLPLALKLLEFISSGIDYTSSDQEHKIVVGILCLVLHHSSSEFLIEPAKAIILNSSLVSLTDVIVNKACVKGPSLFQHNQETTFGEFLILVLLLVFFSLRSLHTILESNIDWQDFLQHSDDVQSFSVLGIPCHDLCRLMNFGSPSIKLIASQCLLELLTRISDQRSCINAELRCSMGYLKSIIAVTEGLVFSEDSKVAGNCSACLSLILGWEKFGSQEKVAVRESKWLRLIMEEFVVALTAPGLTSKSFTSQQKFAANIAVSLLRLSQVPDWLTSLFDGHLISGIVANLSARNVTAENVNLFSELMARKYLSQEHIVDLHNLFQVCRRQVYEGSSKAPLPEQRVEKVARSTNDVLASLFALMLNQCSDSGTVQAEQQRLLRAIDLFFQESSRREQQYYVSATAPSPPQRQDTTMPGDSGPRQGSRARRPSVETFGPEWIRIRPE</sequence>
<feature type="compositionally biased region" description="Polar residues" evidence="1">
    <location>
        <begin position="1295"/>
        <end position="1311"/>
    </location>
</feature>
<dbReference type="PANTHER" id="PTHR36379:SF1">
    <property type="entry name" value="PUTATIVE RECOMBINATION INITIATION DEFECT 1-RELATED"/>
    <property type="match status" value="1"/>
</dbReference>
<dbReference type="Proteomes" id="UP000604825">
    <property type="component" value="Unassembled WGS sequence"/>
</dbReference>
<evidence type="ECO:0000313" key="3">
    <source>
        <dbReference type="Proteomes" id="UP000604825"/>
    </source>
</evidence>
<feature type="region of interest" description="Disordered" evidence="1">
    <location>
        <begin position="1295"/>
        <end position="1340"/>
    </location>
</feature>
<evidence type="ECO:0000313" key="2">
    <source>
        <dbReference type="EMBL" id="CAD6335897.1"/>
    </source>
</evidence>
<name>A0A811S0Q6_9POAL</name>
<evidence type="ECO:0000256" key="1">
    <source>
        <dbReference type="SAM" id="MobiDB-lite"/>
    </source>
</evidence>
<gene>
    <name evidence="2" type="ORF">NCGR_LOCUS59995</name>
</gene>
<accession>A0A811S0Q6</accession>
<organism evidence="2 3">
    <name type="scientific">Miscanthus lutarioriparius</name>
    <dbReference type="NCBI Taxonomy" id="422564"/>
    <lineage>
        <taxon>Eukaryota</taxon>
        <taxon>Viridiplantae</taxon>
        <taxon>Streptophyta</taxon>
        <taxon>Embryophyta</taxon>
        <taxon>Tracheophyta</taxon>
        <taxon>Spermatophyta</taxon>
        <taxon>Magnoliopsida</taxon>
        <taxon>Liliopsida</taxon>
        <taxon>Poales</taxon>
        <taxon>Poaceae</taxon>
        <taxon>PACMAD clade</taxon>
        <taxon>Panicoideae</taxon>
        <taxon>Andropogonodae</taxon>
        <taxon>Andropogoneae</taxon>
        <taxon>Saccharinae</taxon>
        <taxon>Miscanthus</taxon>
    </lineage>
</organism>
<keyword evidence="3" id="KW-1185">Reference proteome</keyword>
<protein>
    <recommendedName>
        <fullName evidence="4">Protein PRD1</fullName>
    </recommendedName>
</protein>
<dbReference type="OrthoDB" id="2019943at2759"/>
<dbReference type="GO" id="GO:0042138">
    <property type="term" value="P:meiotic DNA double-strand break formation"/>
    <property type="evidence" value="ECO:0007669"/>
    <property type="project" value="InterPro"/>
</dbReference>
<feature type="region of interest" description="Disordered" evidence="1">
    <location>
        <begin position="1"/>
        <end position="29"/>
    </location>
</feature>
<reference evidence="2" key="1">
    <citation type="submission" date="2020-10" db="EMBL/GenBank/DDBJ databases">
        <authorList>
            <person name="Han B."/>
            <person name="Lu T."/>
            <person name="Zhao Q."/>
            <person name="Huang X."/>
            <person name="Zhao Y."/>
        </authorList>
    </citation>
    <scope>NUCLEOTIDE SEQUENCE</scope>
</reference>